<reference evidence="10 11" key="1">
    <citation type="submission" date="2020-10" db="EMBL/GenBank/DDBJ databases">
        <authorList>
            <person name="Klimov P.B."/>
            <person name="Dyachkov S.M."/>
            <person name="Chetverikov P.E."/>
        </authorList>
    </citation>
    <scope>NUCLEOTIDE SEQUENCE [LARGE SCALE GENOMIC DNA]</scope>
    <source>
        <strain evidence="10">BMOC 18-1129-001#AD2665</strain>
        <tissue evidence="10">Entire mites</tissue>
    </source>
</reference>
<name>A0ABQ7SC34_9ACAR</name>
<accession>A0ABQ7SC34</accession>
<dbReference type="PANTHER" id="PTHR46716">
    <property type="entry name" value="MITOGEN-ACTIVATED PROTEIN KINASE KINASE KINASE 7"/>
    <property type="match status" value="1"/>
</dbReference>
<dbReference type="PROSITE" id="PS50011">
    <property type="entry name" value="PROTEIN_KINASE_DOM"/>
    <property type="match status" value="1"/>
</dbReference>
<dbReference type="GO" id="GO:0016301">
    <property type="term" value="F:kinase activity"/>
    <property type="evidence" value="ECO:0007669"/>
    <property type="project" value="UniProtKB-KW"/>
</dbReference>
<dbReference type="SMART" id="SM00220">
    <property type="entry name" value="S_TKc"/>
    <property type="match status" value="1"/>
</dbReference>
<evidence type="ECO:0000256" key="7">
    <source>
        <dbReference type="PROSITE-ProRule" id="PRU10141"/>
    </source>
</evidence>
<evidence type="ECO:0000256" key="1">
    <source>
        <dbReference type="ARBA" id="ARBA00006529"/>
    </source>
</evidence>
<keyword evidence="2 8" id="KW-0723">Serine/threonine-protein kinase</keyword>
<keyword evidence="3" id="KW-0808">Transferase</keyword>
<gene>
    <name evidence="10" type="primary">Map3k7</name>
    <name evidence="10" type="ORF">GZH46_00641</name>
</gene>
<evidence type="ECO:0000256" key="6">
    <source>
        <dbReference type="ARBA" id="ARBA00022840"/>
    </source>
</evidence>
<dbReference type="Proteomes" id="UP000825002">
    <property type="component" value="Unassembled WGS sequence"/>
</dbReference>
<dbReference type="EMBL" id="JAIFTH010000073">
    <property type="protein sequence ID" value="KAG9510810.1"/>
    <property type="molecule type" value="Genomic_DNA"/>
</dbReference>
<dbReference type="InterPro" id="IPR011009">
    <property type="entry name" value="Kinase-like_dom_sf"/>
</dbReference>
<dbReference type="Gene3D" id="1.10.510.10">
    <property type="entry name" value="Transferase(Phosphotransferase) domain 1"/>
    <property type="match status" value="1"/>
</dbReference>
<keyword evidence="5 10" id="KW-0418">Kinase</keyword>
<feature type="binding site" evidence="7">
    <location>
        <position position="67"/>
    </location>
    <ligand>
        <name>ATP</name>
        <dbReference type="ChEBI" id="CHEBI:30616"/>
    </ligand>
</feature>
<feature type="domain" description="Protein kinase" evidence="9">
    <location>
        <begin position="40"/>
        <end position="205"/>
    </location>
</feature>
<dbReference type="InterPro" id="IPR000719">
    <property type="entry name" value="Prot_kinase_dom"/>
</dbReference>
<evidence type="ECO:0000256" key="2">
    <source>
        <dbReference type="ARBA" id="ARBA00022527"/>
    </source>
</evidence>
<sequence length="205" mass="23003">MPATNQNNNTALRVQVDSRMSPALSSPLEFVTEIPRKEVHLLREFIGQGSYGTVVKGSWRGRYVAVKIYKTDEERESFAVEVKQLSRVNHPNIVKLYGASTQAELTYLVMEYAEGGSLNHLLHDAQHIEYDLRHAISWAMQMALGVAYLHDIRIMHRDLKPANLLLFASGTVVKICDFGTACVLRTQMTNNTGSASYMAPEGEYL</sequence>
<dbReference type="InterPro" id="IPR017441">
    <property type="entry name" value="Protein_kinase_ATP_BS"/>
</dbReference>
<comment type="caution">
    <text evidence="10">The sequence shown here is derived from an EMBL/GenBank/DDBJ whole genome shotgun (WGS) entry which is preliminary data.</text>
</comment>
<feature type="non-terminal residue" evidence="10">
    <location>
        <position position="1"/>
    </location>
</feature>
<dbReference type="Gene3D" id="3.30.200.20">
    <property type="entry name" value="Phosphorylase Kinase, domain 1"/>
    <property type="match status" value="1"/>
</dbReference>
<keyword evidence="11" id="KW-1185">Reference proteome</keyword>
<dbReference type="PROSITE" id="PS00107">
    <property type="entry name" value="PROTEIN_KINASE_ATP"/>
    <property type="match status" value="1"/>
</dbReference>
<evidence type="ECO:0000256" key="3">
    <source>
        <dbReference type="ARBA" id="ARBA00022679"/>
    </source>
</evidence>
<dbReference type="PANTHER" id="PTHR46716:SF1">
    <property type="entry name" value="MITOGEN-ACTIVATED PROTEIN KINASE KINASE KINASE 7"/>
    <property type="match status" value="1"/>
</dbReference>
<keyword evidence="6 7" id="KW-0067">ATP-binding</keyword>
<evidence type="ECO:0000313" key="10">
    <source>
        <dbReference type="EMBL" id="KAG9510810.1"/>
    </source>
</evidence>
<organism evidence="10 11">
    <name type="scientific">Fragariocoptes setiger</name>
    <dbReference type="NCBI Taxonomy" id="1670756"/>
    <lineage>
        <taxon>Eukaryota</taxon>
        <taxon>Metazoa</taxon>
        <taxon>Ecdysozoa</taxon>
        <taxon>Arthropoda</taxon>
        <taxon>Chelicerata</taxon>
        <taxon>Arachnida</taxon>
        <taxon>Acari</taxon>
        <taxon>Acariformes</taxon>
        <taxon>Trombidiformes</taxon>
        <taxon>Prostigmata</taxon>
        <taxon>Eupodina</taxon>
        <taxon>Eriophyoidea</taxon>
        <taxon>Phytoptidae</taxon>
        <taxon>Fragariocoptes</taxon>
    </lineage>
</organism>
<dbReference type="PROSITE" id="PS00108">
    <property type="entry name" value="PROTEIN_KINASE_ST"/>
    <property type="match status" value="1"/>
</dbReference>
<proteinExistence type="inferred from homology"/>
<evidence type="ECO:0000256" key="4">
    <source>
        <dbReference type="ARBA" id="ARBA00022741"/>
    </source>
</evidence>
<dbReference type="SUPFAM" id="SSF56112">
    <property type="entry name" value="Protein kinase-like (PK-like)"/>
    <property type="match status" value="1"/>
</dbReference>
<evidence type="ECO:0000259" key="9">
    <source>
        <dbReference type="PROSITE" id="PS50011"/>
    </source>
</evidence>
<protein>
    <submittedName>
        <fullName evidence="10">Mitogen-activated protein kinase kinase kinase 7</fullName>
    </submittedName>
</protein>
<evidence type="ECO:0000256" key="5">
    <source>
        <dbReference type="ARBA" id="ARBA00022777"/>
    </source>
</evidence>
<dbReference type="Pfam" id="PF00069">
    <property type="entry name" value="Pkinase"/>
    <property type="match status" value="1"/>
</dbReference>
<evidence type="ECO:0000256" key="8">
    <source>
        <dbReference type="RuleBase" id="RU000304"/>
    </source>
</evidence>
<dbReference type="InterPro" id="IPR008271">
    <property type="entry name" value="Ser/Thr_kinase_AS"/>
</dbReference>
<evidence type="ECO:0000313" key="11">
    <source>
        <dbReference type="Proteomes" id="UP000825002"/>
    </source>
</evidence>
<keyword evidence="4 7" id="KW-0547">Nucleotide-binding</keyword>
<comment type="similarity">
    <text evidence="1">Belongs to the protein kinase superfamily. STE Ser/Thr protein kinase family. MAP kinase kinase kinase subfamily.</text>
</comment>